<gene>
    <name evidence="1" type="ORF">SVUK_LOCUS4144</name>
</gene>
<dbReference type="OrthoDB" id="5823646at2759"/>
<protein>
    <submittedName>
        <fullName evidence="1">Uncharacterized protein</fullName>
    </submittedName>
</protein>
<dbReference type="AlphaFoldDB" id="A0A3P7IHS3"/>
<evidence type="ECO:0000313" key="1">
    <source>
        <dbReference type="EMBL" id="VDM69146.1"/>
    </source>
</evidence>
<dbReference type="Proteomes" id="UP000270094">
    <property type="component" value="Unassembled WGS sequence"/>
</dbReference>
<name>A0A3P7IHS3_STRVU</name>
<organism evidence="1 2">
    <name type="scientific">Strongylus vulgaris</name>
    <name type="common">Blood worm</name>
    <dbReference type="NCBI Taxonomy" id="40348"/>
    <lineage>
        <taxon>Eukaryota</taxon>
        <taxon>Metazoa</taxon>
        <taxon>Ecdysozoa</taxon>
        <taxon>Nematoda</taxon>
        <taxon>Chromadorea</taxon>
        <taxon>Rhabditida</taxon>
        <taxon>Rhabditina</taxon>
        <taxon>Rhabditomorpha</taxon>
        <taxon>Strongyloidea</taxon>
        <taxon>Strongylidae</taxon>
        <taxon>Strongylus</taxon>
    </lineage>
</organism>
<proteinExistence type="predicted"/>
<keyword evidence="2" id="KW-1185">Reference proteome</keyword>
<reference evidence="1 2" key="1">
    <citation type="submission" date="2018-11" db="EMBL/GenBank/DDBJ databases">
        <authorList>
            <consortium name="Pathogen Informatics"/>
        </authorList>
    </citation>
    <scope>NUCLEOTIDE SEQUENCE [LARGE SCALE GENOMIC DNA]</scope>
</reference>
<dbReference type="EMBL" id="UYYB01011242">
    <property type="protein sequence ID" value="VDM69146.1"/>
    <property type="molecule type" value="Genomic_DNA"/>
</dbReference>
<accession>A0A3P7IHS3</accession>
<sequence>MTNGRGAALNPEDEHPFQFQSFKELKQAFQEQMARSRKPKGDESDFSAAPNFLIWNIPMNLLIRAAELVGSTYYYWASLLDSTNVDCVLSEEKQCVLIDSTPSMYSGRERARFSLCVKNGGITYHSIKCAANELIVSSLAKKLFKFIAEEGLHPVQRQYVWREEQNNVPARTTVRKRRIPF</sequence>
<evidence type="ECO:0000313" key="2">
    <source>
        <dbReference type="Proteomes" id="UP000270094"/>
    </source>
</evidence>